<reference evidence="2" key="1">
    <citation type="journal article" date="2010" name="PLoS Negl. Trop. Dis.">
        <title>The genome sequence of Trypanosoma brucei gambiense, causative agent of chronic human african trypanosomiasis.</title>
        <authorList>
            <person name="Jackson A.P."/>
            <person name="Sanders M."/>
            <person name="Berry A."/>
            <person name="McQuillan J."/>
            <person name="Aslett M.A."/>
            <person name="Quail M.A."/>
            <person name="Chukualim B."/>
            <person name="Capewell P."/>
            <person name="MacLeod A."/>
            <person name="Melville S.E."/>
            <person name="Gibson W."/>
            <person name="Barry J.D."/>
            <person name="Berriman M."/>
            <person name="Hertz-Fowler C."/>
        </authorList>
    </citation>
    <scope>NUCLEOTIDE SEQUENCE [LARGE SCALE GENOMIC DNA]</scope>
    <source>
        <strain evidence="2">MHOM/CI/86/DAL972</strain>
    </source>
</reference>
<dbReference type="AlphaFoldDB" id="D0A8E6"/>
<dbReference type="Proteomes" id="UP000002316">
    <property type="component" value="Chromosome 11"/>
</dbReference>
<name>D0A8E6_TRYB9</name>
<evidence type="ECO:0000313" key="2">
    <source>
        <dbReference type="Proteomes" id="UP000002316"/>
    </source>
</evidence>
<organism evidence="1 2">
    <name type="scientific">Trypanosoma brucei gambiense (strain MHOM/CI/86/DAL972)</name>
    <dbReference type="NCBI Taxonomy" id="679716"/>
    <lineage>
        <taxon>Eukaryota</taxon>
        <taxon>Discoba</taxon>
        <taxon>Euglenozoa</taxon>
        <taxon>Kinetoplastea</taxon>
        <taxon>Metakinetoplastina</taxon>
        <taxon>Trypanosomatida</taxon>
        <taxon>Trypanosomatidae</taxon>
        <taxon>Trypanosoma</taxon>
    </lineage>
</organism>
<dbReference type="GeneID" id="23866206"/>
<gene>
    <name evidence="1" type="ORF">TbgDal_XI10660</name>
</gene>
<sequence length="100" mass="11296">MITFNPIRRTFGCGIATWDCAIYFVSFFFLRKCPSRSRVASFLESVSRMYLSVVKGGMHDSEECEVFLRGDVNSRHRLEVTAVMAQGRCCSAVCPCVLQL</sequence>
<dbReference type="EMBL" id="FN554974">
    <property type="protein sequence ID" value="CBH17947.1"/>
    <property type="molecule type" value="Genomic_DNA"/>
</dbReference>
<dbReference type="RefSeq" id="XP_011780211.1">
    <property type="nucleotide sequence ID" value="XM_011781909.1"/>
</dbReference>
<evidence type="ECO:0000313" key="1">
    <source>
        <dbReference type="EMBL" id="CBH17947.1"/>
    </source>
</evidence>
<proteinExistence type="predicted"/>
<accession>D0A8E6</accession>
<protein>
    <submittedName>
        <fullName evidence="1">Uncharacterized protein</fullName>
    </submittedName>
</protein>
<dbReference type="KEGG" id="tbg:TbgDal_XI10660"/>